<evidence type="ECO:0000256" key="13">
    <source>
        <dbReference type="RuleBase" id="RU365022"/>
    </source>
</evidence>
<keyword evidence="11 13" id="KW-0051">Antiviral defense</keyword>
<reference evidence="15" key="1">
    <citation type="submission" date="2022-03" db="EMBL/GenBank/DDBJ databases">
        <title>Draft Genome Sequence of Firmicute Strain S0AB, a Heterotrophic Iron/Sulfur-Oxidizing Extreme Acidophile.</title>
        <authorList>
            <person name="Vergara E."/>
            <person name="Pakostova E."/>
            <person name="Johnson D.B."/>
            <person name="Holmes D.S."/>
        </authorList>
    </citation>
    <scope>NUCLEOTIDE SEQUENCE</scope>
    <source>
        <strain evidence="15">S0AB</strain>
    </source>
</reference>
<evidence type="ECO:0000256" key="8">
    <source>
        <dbReference type="ARBA" id="ARBA00022839"/>
    </source>
</evidence>
<evidence type="ECO:0000259" key="14">
    <source>
        <dbReference type="Pfam" id="PF01930"/>
    </source>
</evidence>
<accession>A0A9X2ACW2</accession>
<sequence>MFKYMMEYKEDDYLLLSGIQHFNFCRRQWALIHIEQQWEENVRTVEGNYLHTRADQPMIREKRGNKLIVRALPIHSKELGITGICDVVEFIQDPNGVVLAGEEGLYLPFPVEYKRGKPKKDDSDISQLTAQAICLEEMLVCDIERGYIFYDEIKHRVEVSITLDYRQKVKKSFEDMHHHFQNNYTPKVKTGPHCENCSLQHICLPDMLNKKSVSSYISGRLRE</sequence>
<comment type="cofactor">
    <cofactor evidence="1">
        <name>[4Fe-4S] cluster</name>
        <dbReference type="ChEBI" id="CHEBI:49883"/>
    </cofactor>
</comment>
<evidence type="ECO:0000256" key="12">
    <source>
        <dbReference type="ARBA" id="ARBA00023211"/>
    </source>
</evidence>
<dbReference type="InterPro" id="IPR011604">
    <property type="entry name" value="PDDEXK-like_dom_sf"/>
</dbReference>
<evidence type="ECO:0000256" key="11">
    <source>
        <dbReference type="ARBA" id="ARBA00023118"/>
    </source>
</evidence>
<dbReference type="AlphaFoldDB" id="A0A9X2ACW2"/>
<evidence type="ECO:0000256" key="9">
    <source>
        <dbReference type="ARBA" id="ARBA00023004"/>
    </source>
</evidence>
<dbReference type="NCBIfam" id="TIGR00372">
    <property type="entry name" value="cas4"/>
    <property type="match status" value="1"/>
</dbReference>
<dbReference type="GO" id="GO:0046872">
    <property type="term" value="F:metal ion binding"/>
    <property type="evidence" value="ECO:0007669"/>
    <property type="project" value="UniProtKB-KW"/>
</dbReference>
<protein>
    <recommendedName>
        <fullName evidence="4 13">CRISPR-associated exonuclease Cas4</fullName>
        <ecNumber evidence="3 13">3.1.12.1</ecNumber>
    </recommendedName>
</protein>
<evidence type="ECO:0000256" key="10">
    <source>
        <dbReference type="ARBA" id="ARBA00023014"/>
    </source>
</evidence>
<dbReference type="InterPro" id="IPR051827">
    <property type="entry name" value="Cas4_exonuclease"/>
</dbReference>
<keyword evidence="12 13" id="KW-0464">Manganese</keyword>
<dbReference type="PANTHER" id="PTHR36531">
    <property type="entry name" value="CRISPR-ASSOCIATED EXONUCLEASE CAS4"/>
    <property type="match status" value="1"/>
</dbReference>
<comment type="similarity">
    <text evidence="2 13">Belongs to the CRISPR-associated exonuclease Cas4 family.</text>
</comment>
<dbReference type="Proteomes" id="UP001139263">
    <property type="component" value="Unassembled WGS sequence"/>
</dbReference>
<evidence type="ECO:0000256" key="3">
    <source>
        <dbReference type="ARBA" id="ARBA00012768"/>
    </source>
</evidence>
<organism evidence="15 16">
    <name type="scientific">Sulfoacidibacillus ferrooxidans</name>
    <dbReference type="NCBI Taxonomy" id="2005001"/>
    <lineage>
        <taxon>Bacteria</taxon>
        <taxon>Bacillati</taxon>
        <taxon>Bacillota</taxon>
        <taxon>Bacilli</taxon>
        <taxon>Bacillales</taxon>
        <taxon>Alicyclobacillaceae</taxon>
        <taxon>Sulfoacidibacillus</taxon>
    </lineage>
</organism>
<keyword evidence="5 13" id="KW-0540">Nuclease</keyword>
<evidence type="ECO:0000256" key="6">
    <source>
        <dbReference type="ARBA" id="ARBA00022723"/>
    </source>
</evidence>
<dbReference type="EMBL" id="JALBUF010000017">
    <property type="protein sequence ID" value="MCI0184583.1"/>
    <property type="molecule type" value="Genomic_DNA"/>
</dbReference>
<dbReference type="EC" id="3.1.12.1" evidence="3 13"/>
<dbReference type="Gene3D" id="3.90.320.10">
    <property type="match status" value="1"/>
</dbReference>
<dbReference type="InterPro" id="IPR013343">
    <property type="entry name" value="CRISPR-assoc_prot_Cas4"/>
</dbReference>
<dbReference type="Pfam" id="PF01930">
    <property type="entry name" value="Cas_Cas4"/>
    <property type="match status" value="1"/>
</dbReference>
<proteinExistence type="inferred from homology"/>
<evidence type="ECO:0000256" key="7">
    <source>
        <dbReference type="ARBA" id="ARBA00022801"/>
    </source>
</evidence>
<keyword evidence="8 13" id="KW-0269">Exonuclease</keyword>
<evidence type="ECO:0000256" key="5">
    <source>
        <dbReference type="ARBA" id="ARBA00022722"/>
    </source>
</evidence>
<comment type="function">
    <text evidence="13">CRISPR (clustered regularly interspaced short palindromic repeat) is an adaptive immune system that provides protection against mobile genetic elements (viruses, transposable elements and conjugative plasmids). CRISPR clusters contain sequences complementary to antecedent mobile elements and target invading nucleic acids. CRISPR clusters are transcribed and processed into CRISPR RNA (crRNA).</text>
</comment>
<name>A0A9X2ACW2_9BACL</name>
<dbReference type="GO" id="GO:0051607">
    <property type="term" value="P:defense response to virus"/>
    <property type="evidence" value="ECO:0007669"/>
    <property type="project" value="UniProtKB-KW"/>
</dbReference>
<dbReference type="InterPro" id="IPR022765">
    <property type="entry name" value="Dna2/Cas4_DUF83"/>
</dbReference>
<keyword evidence="10 13" id="KW-0411">Iron-sulfur</keyword>
<evidence type="ECO:0000256" key="4">
    <source>
        <dbReference type="ARBA" id="ARBA00020049"/>
    </source>
</evidence>
<keyword evidence="7 13" id="KW-0378">Hydrolase</keyword>
<feature type="domain" description="DUF83" evidence="14">
    <location>
        <begin position="18"/>
        <end position="204"/>
    </location>
</feature>
<evidence type="ECO:0000256" key="2">
    <source>
        <dbReference type="ARBA" id="ARBA00009189"/>
    </source>
</evidence>
<keyword evidence="16" id="KW-1185">Reference proteome</keyword>
<evidence type="ECO:0000313" key="15">
    <source>
        <dbReference type="EMBL" id="MCI0184583.1"/>
    </source>
</evidence>
<dbReference type="GO" id="GO:0004527">
    <property type="term" value="F:exonuclease activity"/>
    <property type="evidence" value="ECO:0007669"/>
    <property type="project" value="UniProtKB-KW"/>
</dbReference>
<comment type="caution">
    <text evidence="15">The sequence shown here is derived from an EMBL/GenBank/DDBJ whole genome shotgun (WGS) entry which is preliminary data.</text>
</comment>
<keyword evidence="6 13" id="KW-0479">Metal-binding</keyword>
<comment type="cofactor">
    <cofactor evidence="13">
        <name>Mg(2+)</name>
        <dbReference type="ChEBI" id="CHEBI:18420"/>
    </cofactor>
    <cofactor evidence="13">
        <name>Mn(2+)</name>
        <dbReference type="ChEBI" id="CHEBI:29035"/>
    </cofactor>
    <text evidence="13">Mg(2+) or Mn(2+) required for ssDNA cleavage activity.</text>
</comment>
<evidence type="ECO:0000313" key="16">
    <source>
        <dbReference type="Proteomes" id="UP001139263"/>
    </source>
</evidence>
<keyword evidence="9 13" id="KW-0408">Iron</keyword>
<gene>
    <name evidence="15" type="ORF">MM817_02880</name>
</gene>
<dbReference type="PANTHER" id="PTHR36531:SF6">
    <property type="entry name" value="DNA REPLICATION ATP-DEPENDENT HELICASE_NUCLEASE DNA2"/>
    <property type="match status" value="1"/>
</dbReference>
<dbReference type="GO" id="GO:0051536">
    <property type="term" value="F:iron-sulfur cluster binding"/>
    <property type="evidence" value="ECO:0007669"/>
    <property type="project" value="UniProtKB-KW"/>
</dbReference>
<evidence type="ECO:0000256" key="1">
    <source>
        <dbReference type="ARBA" id="ARBA00001966"/>
    </source>
</evidence>
<comment type="cofactor">
    <cofactor evidence="13">
        <name>iron-sulfur cluster</name>
        <dbReference type="ChEBI" id="CHEBI:30408"/>
    </cofactor>
</comment>